<keyword evidence="3 5" id="KW-0238">DNA-binding</keyword>
<dbReference type="GO" id="GO:0006310">
    <property type="term" value="P:DNA recombination"/>
    <property type="evidence" value="ECO:0007669"/>
    <property type="project" value="UniProtKB-KW"/>
</dbReference>
<keyword evidence="2" id="KW-0229">DNA integration</keyword>
<evidence type="ECO:0000256" key="3">
    <source>
        <dbReference type="ARBA" id="ARBA00023125"/>
    </source>
</evidence>
<comment type="similarity">
    <text evidence="1">Belongs to the 'phage' integrase family.</text>
</comment>
<dbReference type="InterPro" id="IPR044068">
    <property type="entry name" value="CB"/>
</dbReference>
<evidence type="ECO:0000313" key="8">
    <source>
        <dbReference type="EMBL" id="WED65867.1"/>
    </source>
</evidence>
<evidence type="ECO:0000259" key="7">
    <source>
        <dbReference type="PROSITE" id="PS51900"/>
    </source>
</evidence>
<dbReference type="Gene3D" id="1.10.150.130">
    <property type="match status" value="1"/>
</dbReference>
<evidence type="ECO:0000259" key="6">
    <source>
        <dbReference type="PROSITE" id="PS51898"/>
    </source>
</evidence>
<evidence type="ECO:0000256" key="4">
    <source>
        <dbReference type="ARBA" id="ARBA00023172"/>
    </source>
</evidence>
<dbReference type="Proteomes" id="UP001218638">
    <property type="component" value="Chromosome"/>
</dbReference>
<reference evidence="8" key="1">
    <citation type="submission" date="2023-03" db="EMBL/GenBank/DDBJ databases">
        <title>Lomoglobus Profundus gen. nov., sp. nov., a novel member of the phylum Verrucomicrobia, isolated from deep-marine sediment of South China Sea.</title>
        <authorList>
            <person name="Ahmad T."/>
            <person name="Ishaq S.E."/>
            <person name="Wang F."/>
        </authorList>
    </citation>
    <scope>NUCLEOTIDE SEQUENCE</scope>
    <source>
        <strain evidence="8">LMO-M01</strain>
    </source>
</reference>
<gene>
    <name evidence="8" type="ORF">PXH66_03270</name>
</gene>
<dbReference type="AlphaFoldDB" id="A0AAF0CPX1"/>
<dbReference type="PANTHER" id="PTHR30349:SF41">
    <property type="entry name" value="INTEGRASE_RECOMBINASE PROTEIN MJ0367-RELATED"/>
    <property type="match status" value="1"/>
</dbReference>
<accession>A0AAF0CPX1</accession>
<evidence type="ECO:0000256" key="2">
    <source>
        <dbReference type="ARBA" id="ARBA00022908"/>
    </source>
</evidence>
<dbReference type="EMBL" id="CP119075">
    <property type="protein sequence ID" value="WED65867.1"/>
    <property type="molecule type" value="Genomic_DNA"/>
</dbReference>
<name>A0AAF0CPX1_9BACT</name>
<evidence type="ECO:0000256" key="1">
    <source>
        <dbReference type="ARBA" id="ARBA00008857"/>
    </source>
</evidence>
<feature type="domain" description="Core-binding (CB)" evidence="7">
    <location>
        <begin position="77"/>
        <end position="156"/>
    </location>
</feature>
<dbReference type="InterPro" id="IPR011010">
    <property type="entry name" value="DNA_brk_join_enz"/>
</dbReference>
<feature type="domain" description="Tyr recombinase" evidence="6">
    <location>
        <begin position="180"/>
        <end position="353"/>
    </location>
</feature>
<organism evidence="8 9">
    <name type="scientific">Synoicihabitans lomoniglobus</name>
    <dbReference type="NCBI Taxonomy" id="2909285"/>
    <lineage>
        <taxon>Bacteria</taxon>
        <taxon>Pseudomonadati</taxon>
        <taxon>Verrucomicrobiota</taxon>
        <taxon>Opitutia</taxon>
        <taxon>Opitutales</taxon>
        <taxon>Opitutaceae</taxon>
        <taxon>Synoicihabitans</taxon>
    </lineage>
</organism>
<dbReference type="InterPro" id="IPR002104">
    <property type="entry name" value="Integrase_catalytic"/>
</dbReference>
<protein>
    <submittedName>
        <fullName evidence="8">Site-specific integrase</fullName>
    </submittedName>
</protein>
<evidence type="ECO:0000313" key="9">
    <source>
        <dbReference type="Proteomes" id="UP001218638"/>
    </source>
</evidence>
<dbReference type="PROSITE" id="PS51898">
    <property type="entry name" value="TYR_RECOMBINASE"/>
    <property type="match status" value="1"/>
</dbReference>
<dbReference type="SUPFAM" id="SSF56349">
    <property type="entry name" value="DNA breaking-rejoining enzymes"/>
    <property type="match status" value="1"/>
</dbReference>
<dbReference type="KEGG" id="slom:PXH66_03270"/>
<keyword evidence="4" id="KW-0233">DNA recombination</keyword>
<dbReference type="GO" id="GO:0015074">
    <property type="term" value="P:DNA integration"/>
    <property type="evidence" value="ECO:0007669"/>
    <property type="project" value="UniProtKB-KW"/>
</dbReference>
<dbReference type="InterPro" id="IPR013762">
    <property type="entry name" value="Integrase-like_cat_sf"/>
</dbReference>
<sequence>MIEFVFRPTRKIKGKRTVSRLWSGRYATEPGQSPVTIALGVSDEAVARAKLHEIIVTKQREAAGLIAPASERKAASTPLPELLTEYESDLKGRELEAGHVRDTVRRIEKVLSSCRWKRIADITPDSFVRYRSRMVGAAKTKKEAQISINAFLNWLVRMGMAPVNPLAAVTHVDIRGKAVRKSRAFMPDEFARLLRVSRGRRLPYLFLAYTGSRKNEAKQLKWAQVKFNPTPVVTLQAEDTKNSEPRLIPLHPRLAQELSEKRPKDATPAQRVFDPFPSYDTLLADFRRAGIERRDALGRVVHFHAFRKTFQTWGAAAGVGQRAAQEILGHSDPSLTANVYTDTTALQLHDEVAKIPWHGDAHIERTNTLTKDAQNPHKLAFRDTLAKLVELAQVVDLEAISELKFSDKLAARHGFEP</sequence>
<dbReference type="InterPro" id="IPR010998">
    <property type="entry name" value="Integrase_recombinase_N"/>
</dbReference>
<dbReference type="PROSITE" id="PS51900">
    <property type="entry name" value="CB"/>
    <property type="match status" value="1"/>
</dbReference>
<dbReference type="CDD" id="cd00796">
    <property type="entry name" value="INT_Rci_Hp1_C"/>
    <property type="match status" value="1"/>
</dbReference>
<proteinExistence type="inferred from homology"/>
<dbReference type="PANTHER" id="PTHR30349">
    <property type="entry name" value="PHAGE INTEGRASE-RELATED"/>
    <property type="match status" value="1"/>
</dbReference>
<dbReference type="Gene3D" id="1.10.443.10">
    <property type="entry name" value="Intergrase catalytic core"/>
    <property type="match status" value="1"/>
</dbReference>
<evidence type="ECO:0000256" key="5">
    <source>
        <dbReference type="PROSITE-ProRule" id="PRU01248"/>
    </source>
</evidence>
<dbReference type="RefSeq" id="WP_330930397.1">
    <property type="nucleotide sequence ID" value="NZ_CP119075.1"/>
</dbReference>
<keyword evidence="9" id="KW-1185">Reference proteome</keyword>
<dbReference type="InterPro" id="IPR050090">
    <property type="entry name" value="Tyrosine_recombinase_XerCD"/>
</dbReference>
<dbReference type="GO" id="GO:0003677">
    <property type="term" value="F:DNA binding"/>
    <property type="evidence" value="ECO:0007669"/>
    <property type="project" value="UniProtKB-UniRule"/>
</dbReference>
<dbReference type="Pfam" id="PF00589">
    <property type="entry name" value="Phage_integrase"/>
    <property type="match status" value="1"/>
</dbReference>